<feature type="compositionally biased region" description="Low complexity" evidence="1">
    <location>
        <begin position="49"/>
        <end position="60"/>
    </location>
</feature>
<dbReference type="Pfam" id="PF04972">
    <property type="entry name" value="BON"/>
    <property type="match status" value="1"/>
</dbReference>
<gene>
    <name evidence="4" type="ORF">ISF26_05085</name>
</gene>
<name>A0ABY3PPS1_9CYAN</name>
<dbReference type="Proteomes" id="UP001054846">
    <property type="component" value="Chromosome"/>
</dbReference>
<keyword evidence="5" id="KW-1185">Reference proteome</keyword>
<feature type="chain" id="PRO_5045228049" evidence="2">
    <location>
        <begin position="28"/>
        <end position="191"/>
    </location>
</feature>
<feature type="compositionally biased region" description="Basic and acidic residues" evidence="1">
    <location>
        <begin position="91"/>
        <end position="117"/>
    </location>
</feature>
<proteinExistence type="predicted"/>
<sequence>MKKTQALLLSLPLIVGLAACSTPNTTAEGVRQDQTASDQRAETQRENAGEATGEAANRTGQAMENTADNADKRAENAMQDGAQTATGESGAEAKDDAASDTRKRQLESDIRAREQRTDTTGQVSDGDIESKVRSKLEANIQQGSIAVTAKEGNVTLKGRVPVQSDVDRAVNLAKEINGVKQVQSELTVGKG</sequence>
<accession>A0ABY3PPS1</accession>
<dbReference type="PROSITE" id="PS50914">
    <property type="entry name" value="BON"/>
    <property type="match status" value="1"/>
</dbReference>
<evidence type="ECO:0000256" key="1">
    <source>
        <dbReference type="SAM" id="MobiDB-lite"/>
    </source>
</evidence>
<feature type="domain" description="BON" evidence="3">
    <location>
        <begin position="124"/>
        <end position="190"/>
    </location>
</feature>
<protein>
    <submittedName>
        <fullName evidence="4">BON domain-containing protein</fullName>
    </submittedName>
</protein>
<dbReference type="EMBL" id="CP063845">
    <property type="protein sequence ID" value="UFP95620.1"/>
    <property type="molecule type" value="Genomic_DNA"/>
</dbReference>
<feature type="compositionally biased region" description="Polar residues" evidence="1">
    <location>
        <begin position="24"/>
        <end position="38"/>
    </location>
</feature>
<evidence type="ECO:0000259" key="3">
    <source>
        <dbReference type="PROSITE" id="PS50914"/>
    </source>
</evidence>
<evidence type="ECO:0000256" key="2">
    <source>
        <dbReference type="SAM" id="SignalP"/>
    </source>
</evidence>
<dbReference type="Gene3D" id="3.30.1340.30">
    <property type="match status" value="1"/>
</dbReference>
<evidence type="ECO:0000313" key="4">
    <source>
        <dbReference type="EMBL" id="UFP95620.1"/>
    </source>
</evidence>
<feature type="compositionally biased region" description="Basic and acidic residues" evidence="1">
    <location>
        <begin position="39"/>
        <end position="48"/>
    </location>
</feature>
<feature type="signal peptide" evidence="2">
    <location>
        <begin position="1"/>
        <end position="27"/>
    </location>
</feature>
<evidence type="ECO:0000313" key="5">
    <source>
        <dbReference type="Proteomes" id="UP001054846"/>
    </source>
</evidence>
<dbReference type="InterPro" id="IPR007055">
    <property type="entry name" value="BON_dom"/>
</dbReference>
<organism evidence="4 5">
    <name type="scientific">Gloeobacter morelensis MG652769</name>
    <dbReference type="NCBI Taxonomy" id="2781736"/>
    <lineage>
        <taxon>Bacteria</taxon>
        <taxon>Bacillati</taxon>
        <taxon>Cyanobacteriota</taxon>
        <taxon>Cyanophyceae</taxon>
        <taxon>Gloeobacterales</taxon>
        <taxon>Gloeobacteraceae</taxon>
        <taxon>Gloeobacter</taxon>
        <taxon>Gloeobacter morelensis</taxon>
    </lineage>
</organism>
<feature type="region of interest" description="Disordered" evidence="1">
    <location>
        <begin position="24"/>
        <end position="129"/>
    </location>
</feature>
<reference evidence="4 5" key="1">
    <citation type="journal article" date="2021" name="Genome Biol. Evol.">
        <title>Complete Genome Sequencing of a Novel Gloeobacter Species from a Waterfall Cave in Mexico.</title>
        <authorList>
            <person name="Saw J.H."/>
            <person name="Cardona T."/>
            <person name="Montejano G."/>
        </authorList>
    </citation>
    <scope>NUCLEOTIDE SEQUENCE [LARGE SCALE GENOMIC DNA]</scope>
    <source>
        <strain evidence="4">MG652769</strain>
    </source>
</reference>
<dbReference type="RefSeq" id="WP_230842846.1">
    <property type="nucleotide sequence ID" value="NZ_CP063845.1"/>
</dbReference>
<dbReference type="PROSITE" id="PS51257">
    <property type="entry name" value="PROKAR_LIPOPROTEIN"/>
    <property type="match status" value="1"/>
</dbReference>
<keyword evidence="2" id="KW-0732">Signal</keyword>